<dbReference type="GO" id="GO:0051287">
    <property type="term" value="F:NAD binding"/>
    <property type="evidence" value="ECO:0007669"/>
    <property type="project" value="InterPro"/>
</dbReference>
<comment type="similarity">
    <text evidence="1 4">Belongs to the D-isomer specific 2-hydroxyacid dehydrogenase family.</text>
</comment>
<gene>
    <name evidence="5" type="ORF">FY550_12690</name>
</gene>
<reference evidence="5 6" key="1">
    <citation type="submission" date="2019-08" db="EMBL/GenBank/DDBJ databases">
        <title>Complete genome sequence of Kushneria sp. YCWA18, a halophilic phosphate-solubilizing bacterium isolated from Daqiao saltern in China.</title>
        <authorList>
            <person name="Du G.-X."/>
            <person name="Qu L.-Y."/>
        </authorList>
    </citation>
    <scope>NUCLEOTIDE SEQUENCE [LARGE SCALE GENOMIC DNA]</scope>
    <source>
        <strain evidence="5 6">YCWA18</strain>
    </source>
</reference>
<dbReference type="AlphaFoldDB" id="A0A1S1NVG2"/>
<evidence type="ECO:0000313" key="6">
    <source>
        <dbReference type="Proteomes" id="UP000322553"/>
    </source>
</evidence>
<dbReference type="Pfam" id="PF00389">
    <property type="entry name" value="2-Hacid_dh"/>
    <property type="match status" value="1"/>
</dbReference>
<protein>
    <submittedName>
        <fullName evidence="5">D-2-hydroxyacid dehydrogenase family protein</fullName>
    </submittedName>
</protein>
<evidence type="ECO:0000256" key="3">
    <source>
        <dbReference type="ARBA" id="ARBA00023027"/>
    </source>
</evidence>
<dbReference type="RefSeq" id="WP_070978571.1">
    <property type="nucleotide sequence ID" value="NZ_CP043420.1"/>
</dbReference>
<evidence type="ECO:0000256" key="2">
    <source>
        <dbReference type="ARBA" id="ARBA00023002"/>
    </source>
</evidence>
<proteinExistence type="inferred from homology"/>
<keyword evidence="2 4" id="KW-0560">Oxidoreductase</keyword>
<dbReference type="KEGG" id="kuy:FY550_12690"/>
<dbReference type="InterPro" id="IPR036291">
    <property type="entry name" value="NAD(P)-bd_dom_sf"/>
</dbReference>
<evidence type="ECO:0000256" key="1">
    <source>
        <dbReference type="ARBA" id="ARBA00005854"/>
    </source>
</evidence>
<dbReference type="STRING" id="657387.BH688_08980"/>
<accession>A0A1S1NVG2</accession>
<keyword evidence="3" id="KW-0520">NAD</keyword>
<dbReference type="Gene3D" id="3.40.50.720">
    <property type="entry name" value="NAD(P)-binding Rossmann-like Domain"/>
    <property type="match status" value="2"/>
</dbReference>
<dbReference type="InterPro" id="IPR050857">
    <property type="entry name" value="D-2-hydroxyacid_DH"/>
</dbReference>
<dbReference type="GO" id="GO:0016616">
    <property type="term" value="F:oxidoreductase activity, acting on the CH-OH group of donors, NAD or NADP as acceptor"/>
    <property type="evidence" value="ECO:0007669"/>
    <property type="project" value="InterPro"/>
</dbReference>
<dbReference type="Pfam" id="PF02826">
    <property type="entry name" value="2-Hacid_dh_C"/>
    <property type="match status" value="1"/>
</dbReference>
<dbReference type="InterPro" id="IPR006140">
    <property type="entry name" value="D-isomer_DH_NAD-bd"/>
</dbReference>
<dbReference type="SUPFAM" id="SSF51735">
    <property type="entry name" value="NAD(P)-binding Rossmann-fold domains"/>
    <property type="match status" value="1"/>
</dbReference>
<dbReference type="CDD" id="cd12169">
    <property type="entry name" value="PGDH_like_1"/>
    <property type="match status" value="1"/>
</dbReference>
<keyword evidence="6" id="KW-1185">Reference proteome</keyword>
<dbReference type="PANTHER" id="PTHR42789:SF1">
    <property type="entry name" value="D-ISOMER SPECIFIC 2-HYDROXYACID DEHYDROGENASE FAMILY PROTEIN (AFU_ORTHOLOGUE AFUA_6G10090)"/>
    <property type="match status" value="1"/>
</dbReference>
<dbReference type="SUPFAM" id="SSF52283">
    <property type="entry name" value="Formate/glycerate dehydrogenase catalytic domain-like"/>
    <property type="match status" value="1"/>
</dbReference>
<organism evidence="5 6">
    <name type="scientific">Kushneria phosphatilytica</name>
    <dbReference type="NCBI Taxonomy" id="657387"/>
    <lineage>
        <taxon>Bacteria</taxon>
        <taxon>Pseudomonadati</taxon>
        <taxon>Pseudomonadota</taxon>
        <taxon>Gammaproteobacteria</taxon>
        <taxon>Oceanospirillales</taxon>
        <taxon>Halomonadaceae</taxon>
        <taxon>Kushneria</taxon>
    </lineage>
</organism>
<sequence length="319" mass="35165">MSLRCAILDDYQRTARSRANWQALEDRIDITVFSDHLAQDSAVIARLRPFDILVIMRERTPLTAERLAGLPNLRLIVTSGMRNAGIDLVAARQLGITVCGTGGDSRPPTELSWALILGLARHLTTEHTAMRTNGPWQQTVGMTLAGRTLGLVGLGNIGARMARIAQAFEMPVMAWSEHLTRERCHEFNVTLASSLSELLERSDIVSLHLKLSDRTRGLLGSDEIARMKPSALLINTSRAAIVDQQAMIRALEHGTIAGAGLDVFEQEPLPDDHILRRLSNVLTTPHLGYVADTNYTTYFREAVEDIEAFLAGTPIRELA</sequence>
<dbReference type="InterPro" id="IPR006139">
    <property type="entry name" value="D-isomer_2_OHA_DH_cat_dom"/>
</dbReference>
<name>A0A1S1NVG2_9GAMM</name>
<dbReference type="PANTHER" id="PTHR42789">
    <property type="entry name" value="D-ISOMER SPECIFIC 2-HYDROXYACID DEHYDROGENASE FAMILY PROTEIN (AFU_ORTHOLOGUE AFUA_6G10090)"/>
    <property type="match status" value="1"/>
</dbReference>
<dbReference type="FunFam" id="3.40.50.720:FF:000203">
    <property type="entry name" value="D-3-phosphoglycerate dehydrogenase (SerA)"/>
    <property type="match status" value="1"/>
</dbReference>
<evidence type="ECO:0000256" key="4">
    <source>
        <dbReference type="RuleBase" id="RU003719"/>
    </source>
</evidence>
<dbReference type="EMBL" id="CP043420">
    <property type="protein sequence ID" value="QEL11908.1"/>
    <property type="molecule type" value="Genomic_DNA"/>
</dbReference>
<evidence type="ECO:0000313" key="5">
    <source>
        <dbReference type="EMBL" id="QEL11908.1"/>
    </source>
</evidence>
<dbReference type="OrthoDB" id="9805416at2"/>
<dbReference type="Proteomes" id="UP000322553">
    <property type="component" value="Chromosome"/>
</dbReference>